<feature type="region of interest" description="Disordered" evidence="1">
    <location>
        <begin position="1"/>
        <end position="110"/>
    </location>
</feature>
<reference evidence="2" key="1">
    <citation type="journal article" date="2023" name="Science">
        <title>Genome structures resolve the early diversification of teleost fishes.</title>
        <authorList>
            <person name="Parey E."/>
            <person name="Louis A."/>
            <person name="Montfort J."/>
            <person name="Bouchez O."/>
            <person name="Roques C."/>
            <person name="Iampietro C."/>
            <person name="Lluch J."/>
            <person name="Castinel A."/>
            <person name="Donnadieu C."/>
            <person name="Desvignes T."/>
            <person name="Floi Bucao C."/>
            <person name="Jouanno E."/>
            <person name="Wen M."/>
            <person name="Mejri S."/>
            <person name="Dirks R."/>
            <person name="Jansen H."/>
            <person name="Henkel C."/>
            <person name="Chen W.J."/>
            <person name="Zahm M."/>
            <person name="Cabau C."/>
            <person name="Klopp C."/>
            <person name="Thompson A.W."/>
            <person name="Robinson-Rechavi M."/>
            <person name="Braasch I."/>
            <person name="Lecointre G."/>
            <person name="Bobe J."/>
            <person name="Postlethwait J.H."/>
            <person name="Berthelot C."/>
            <person name="Roest Crollius H."/>
            <person name="Guiguen Y."/>
        </authorList>
    </citation>
    <scope>NUCLEOTIDE SEQUENCE</scope>
    <source>
        <strain evidence="2">NC1722</strain>
    </source>
</reference>
<accession>A0AAD7S3T3</accession>
<evidence type="ECO:0000313" key="3">
    <source>
        <dbReference type="Proteomes" id="UP001221898"/>
    </source>
</evidence>
<dbReference type="EMBL" id="JAINUG010000116">
    <property type="protein sequence ID" value="KAJ8395462.1"/>
    <property type="molecule type" value="Genomic_DNA"/>
</dbReference>
<proteinExistence type="predicted"/>
<dbReference type="Proteomes" id="UP001221898">
    <property type="component" value="Unassembled WGS sequence"/>
</dbReference>
<feature type="compositionally biased region" description="Polar residues" evidence="1">
    <location>
        <begin position="91"/>
        <end position="101"/>
    </location>
</feature>
<evidence type="ECO:0000313" key="2">
    <source>
        <dbReference type="EMBL" id="KAJ8395462.1"/>
    </source>
</evidence>
<organism evidence="2 3">
    <name type="scientific">Aldrovandia affinis</name>
    <dbReference type="NCBI Taxonomy" id="143900"/>
    <lineage>
        <taxon>Eukaryota</taxon>
        <taxon>Metazoa</taxon>
        <taxon>Chordata</taxon>
        <taxon>Craniata</taxon>
        <taxon>Vertebrata</taxon>
        <taxon>Euteleostomi</taxon>
        <taxon>Actinopterygii</taxon>
        <taxon>Neopterygii</taxon>
        <taxon>Teleostei</taxon>
        <taxon>Notacanthiformes</taxon>
        <taxon>Halosauridae</taxon>
        <taxon>Aldrovandia</taxon>
    </lineage>
</organism>
<sequence>MSPTPMEPISEAARQRTGSFDPERQHRASGGQRSTRGRELQFHRNTSVTGASRETPKRRNSAWVAKKETTSIQNGRISMSKTPSSNKSSSGTAKELSNQEYCYQPSPGRRFPAEDAQAMIKTIMESRLRDAEYDCDCSAVAKELADNVKRAARGLL</sequence>
<protein>
    <submittedName>
        <fullName evidence="2">Uncharacterized protein</fullName>
    </submittedName>
</protein>
<name>A0AAD7S3T3_9TELE</name>
<dbReference type="AlphaFoldDB" id="A0AAD7S3T3"/>
<keyword evidence="3" id="KW-1185">Reference proteome</keyword>
<feature type="compositionally biased region" description="Polar residues" evidence="1">
    <location>
        <begin position="43"/>
        <end position="52"/>
    </location>
</feature>
<comment type="caution">
    <text evidence="2">The sequence shown here is derived from an EMBL/GenBank/DDBJ whole genome shotgun (WGS) entry which is preliminary data.</text>
</comment>
<gene>
    <name evidence="2" type="ORF">AAFF_G00031960</name>
</gene>
<feature type="compositionally biased region" description="Low complexity" evidence="1">
    <location>
        <begin position="78"/>
        <end position="90"/>
    </location>
</feature>
<evidence type="ECO:0000256" key="1">
    <source>
        <dbReference type="SAM" id="MobiDB-lite"/>
    </source>
</evidence>